<name>R4TGT1_9CAUD</name>
<accession>R4TGT1</accession>
<keyword evidence="2" id="KW-1185">Reference proteome</keyword>
<evidence type="ECO:0000313" key="2">
    <source>
        <dbReference type="Proteomes" id="UP000202786"/>
    </source>
</evidence>
<dbReference type="RefSeq" id="YP_008059344.1">
    <property type="nucleotide sequence ID" value="NC_021328.1"/>
</dbReference>
<sequence length="87" mass="9812">MALSDLDGQGWVRAEPPRLDDEETVVAVVDGEPVKAGFERKESPVEDSPSRIHRVFRSGRYDLEVRLETTSDMAMEGFVRVERADGY</sequence>
<dbReference type="KEGG" id="vg:16194085"/>
<dbReference type="EMBL" id="KC292026">
    <property type="protein sequence ID" value="AGM11466.1"/>
    <property type="molecule type" value="Genomic_DNA"/>
</dbReference>
<gene>
    <name evidence="1" type="primary">169</name>
    <name evidence="1" type="ORF">HGTV1_169</name>
</gene>
<reference evidence="1 2" key="1">
    <citation type="submission" date="2012-12" db="EMBL/GenBank/DDBJ databases">
        <authorList>
            <person name="Sencilo A."/>
            <person name="Jacobs-Sera D."/>
            <person name="Russell D.A."/>
            <person name="Ko C."/>
            <person name="Atanasova N."/>
            <person name="Osterlund E."/>
            <person name="Oksanen H.M."/>
            <person name="Bamford D.H."/>
            <person name="Hatfull G.F."/>
            <person name="Roine E."/>
            <person name="Hendrix R.W."/>
        </authorList>
    </citation>
    <scope>NUCLEOTIDE SEQUENCE [LARGE SCALE GENOMIC DNA]</scope>
</reference>
<dbReference type="GeneID" id="16194085"/>
<dbReference type="Proteomes" id="UP000202786">
    <property type="component" value="Segment"/>
</dbReference>
<protein>
    <submittedName>
        <fullName evidence="1">Uncharacterized protein</fullName>
    </submittedName>
</protein>
<proteinExistence type="predicted"/>
<evidence type="ECO:0000313" key="1">
    <source>
        <dbReference type="EMBL" id="AGM11466.1"/>
    </source>
</evidence>
<organism evidence="1 2">
    <name type="scientific">Halogranum tailed virus 1</name>
    <dbReference type="NCBI Taxonomy" id="1273749"/>
    <lineage>
        <taxon>Viruses</taxon>
        <taxon>Duplodnaviria</taxon>
        <taxon>Heunggongvirae</taxon>
        <taxon>Uroviricota</taxon>
        <taxon>Caudoviricetes</taxon>
        <taxon>Thumleimavirales</taxon>
        <taxon>Halomagnusviridae</taxon>
        <taxon>Hagravirus</taxon>
        <taxon>Hagravirus capitaneum</taxon>
        <taxon>Hagravirus HGTV1</taxon>
    </lineage>
</organism>